<organism evidence="4 5">
    <name type="scientific">Streptomyces minutiscleroticus</name>
    <dbReference type="NCBI Taxonomy" id="68238"/>
    <lineage>
        <taxon>Bacteria</taxon>
        <taxon>Bacillati</taxon>
        <taxon>Actinomycetota</taxon>
        <taxon>Actinomycetes</taxon>
        <taxon>Kitasatosporales</taxon>
        <taxon>Streptomycetaceae</taxon>
        <taxon>Streptomyces</taxon>
    </lineage>
</organism>
<keyword evidence="2" id="KW-0472">Membrane</keyword>
<feature type="compositionally biased region" description="Pro residues" evidence="1">
    <location>
        <begin position="203"/>
        <end position="222"/>
    </location>
</feature>
<gene>
    <name evidence="4" type="ORF">GCM10010358_48730</name>
</gene>
<dbReference type="EMBL" id="BMVU01000026">
    <property type="protein sequence ID" value="GGX88944.1"/>
    <property type="molecule type" value="Genomic_DNA"/>
</dbReference>
<protein>
    <recommendedName>
        <fullName evidence="3">TerD domain-containing protein</fullName>
    </recommendedName>
</protein>
<reference evidence="4" key="1">
    <citation type="journal article" date="2014" name="Int. J. Syst. Evol. Microbiol.">
        <title>Complete genome sequence of Corynebacterium casei LMG S-19264T (=DSM 44701T), isolated from a smear-ripened cheese.</title>
        <authorList>
            <consortium name="US DOE Joint Genome Institute (JGI-PGF)"/>
            <person name="Walter F."/>
            <person name="Albersmeier A."/>
            <person name="Kalinowski J."/>
            <person name="Ruckert C."/>
        </authorList>
    </citation>
    <scope>NUCLEOTIDE SEQUENCE</scope>
    <source>
        <strain evidence="4">JCM 4790</strain>
    </source>
</reference>
<dbReference type="AlphaFoldDB" id="A0A918U3X2"/>
<dbReference type="Pfam" id="PF02342">
    <property type="entry name" value="TerD"/>
    <property type="match status" value="1"/>
</dbReference>
<dbReference type="InterPro" id="IPR051324">
    <property type="entry name" value="Stress/Tellurium_Resist"/>
</dbReference>
<feature type="region of interest" description="Disordered" evidence="1">
    <location>
        <begin position="192"/>
        <end position="261"/>
    </location>
</feature>
<proteinExistence type="predicted"/>
<evidence type="ECO:0000256" key="2">
    <source>
        <dbReference type="SAM" id="Phobius"/>
    </source>
</evidence>
<evidence type="ECO:0000313" key="4">
    <source>
        <dbReference type="EMBL" id="GGX88944.1"/>
    </source>
</evidence>
<feature type="domain" description="TerD" evidence="3">
    <location>
        <begin position="263"/>
        <end position="443"/>
    </location>
</feature>
<name>A0A918U3X2_9ACTN</name>
<keyword evidence="5" id="KW-1185">Reference proteome</keyword>
<dbReference type="PANTHER" id="PTHR32097">
    <property type="entry name" value="CAMP-BINDING PROTEIN 1-RELATED"/>
    <property type="match status" value="1"/>
</dbReference>
<accession>A0A918U3X2</accession>
<evidence type="ECO:0000313" key="5">
    <source>
        <dbReference type="Proteomes" id="UP000619244"/>
    </source>
</evidence>
<dbReference type="PANTHER" id="PTHR32097:SF17">
    <property type="entry name" value="CAMP-BINDING PROTEIN 1-RELATED"/>
    <property type="match status" value="1"/>
</dbReference>
<dbReference type="Proteomes" id="UP000619244">
    <property type="component" value="Unassembled WGS sequence"/>
</dbReference>
<comment type="caution">
    <text evidence="4">The sequence shown here is derived from an EMBL/GenBank/DDBJ whole genome shotgun (WGS) entry which is preliminary data.</text>
</comment>
<feature type="transmembrane region" description="Helical" evidence="2">
    <location>
        <begin position="95"/>
        <end position="117"/>
    </location>
</feature>
<reference evidence="4" key="2">
    <citation type="submission" date="2020-09" db="EMBL/GenBank/DDBJ databases">
        <authorList>
            <person name="Sun Q."/>
            <person name="Ohkuma M."/>
        </authorList>
    </citation>
    <scope>NUCLEOTIDE SEQUENCE</scope>
    <source>
        <strain evidence="4">JCM 4790</strain>
    </source>
</reference>
<dbReference type="InterPro" id="IPR003325">
    <property type="entry name" value="TerD"/>
</dbReference>
<evidence type="ECO:0000259" key="3">
    <source>
        <dbReference type="Pfam" id="PF02342"/>
    </source>
</evidence>
<evidence type="ECO:0000256" key="1">
    <source>
        <dbReference type="SAM" id="MobiDB-lite"/>
    </source>
</evidence>
<keyword evidence="2" id="KW-0812">Transmembrane</keyword>
<feature type="transmembrane region" description="Helical" evidence="2">
    <location>
        <begin position="137"/>
        <end position="161"/>
    </location>
</feature>
<keyword evidence="2" id="KW-1133">Transmembrane helix</keyword>
<dbReference type="CDD" id="cd06974">
    <property type="entry name" value="TerD_like"/>
    <property type="match status" value="1"/>
</dbReference>
<sequence length="457" mass="47192">MTGPPRPRPQDRGDFEAVPRLALRTADIRDAPASDPTGRAAERLRAQALGAADEIAAAAGDAYLTVRAAAGGAPEEVTGPDRPTGFRHTVGKDTLLPALAVLTPLVSAASAAILLVLGHSLRLAGARDPLPGQLVTAGWVLALVASVSALAALAALVGTALRQRGGALPADHPAQARLVRQRALPDRGMLPCLRSRIGQDPTDPFPRPLSPGPSPRPSPTPASPDTDGTSRSVPRVPGLPQPRRTTPSHRTATPYAPEGAPLMTVNLGKGQQISLSKSDGSSLTAVRMGLGWQAAPRKGFLAKLTGGGGAIDLDASAVLFASGQPADVVFFQHLTSDDGSVRHTGDNLVGGAGAGDDDEVVLVDLARVPAHIDQIVFTVNSFTGQTFAEVQNAFCRLVDETTGAELARYTLTGGGDHTAQIMAKVYRSGGGWRMKAIGEPASGRTFQDLLPSIAAHL</sequence>
<dbReference type="Gene3D" id="2.60.60.30">
    <property type="entry name" value="sav2460 like domains"/>
    <property type="match status" value="1"/>
</dbReference>